<evidence type="ECO:0000313" key="2">
    <source>
        <dbReference type="Proteomes" id="UP000005239"/>
    </source>
</evidence>
<dbReference type="Proteomes" id="UP000005239">
    <property type="component" value="Unassembled WGS sequence"/>
</dbReference>
<dbReference type="AlphaFoldDB" id="A0A2A6CX92"/>
<name>A0A2A6CX92_PRIPA</name>
<reference evidence="2" key="1">
    <citation type="journal article" date="2008" name="Nat. Genet.">
        <title>The Pristionchus pacificus genome provides a unique perspective on nematode lifestyle and parasitism.</title>
        <authorList>
            <person name="Dieterich C."/>
            <person name="Clifton S.W."/>
            <person name="Schuster L.N."/>
            <person name="Chinwalla A."/>
            <person name="Delehaunty K."/>
            <person name="Dinkelacker I."/>
            <person name="Fulton L."/>
            <person name="Fulton R."/>
            <person name="Godfrey J."/>
            <person name="Minx P."/>
            <person name="Mitreva M."/>
            <person name="Roeseler W."/>
            <person name="Tian H."/>
            <person name="Witte H."/>
            <person name="Yang S.P."/>
            <person name="Wilson R.K."/>
            <person name="Sommer R.J."/>
        </authorList>
    </citation>
    <scope>NUCLEOTIDE SEQUENCE [LARGE SCALE GENOMIC DNA]</scope>
    <source>
        <strain evidence="2">PS312</strain>
    </source>
</reference>
<proteinExistence type="predicted"/>
<evidence type="ECO:0000313" key="1">
    <source>
        <dbReference type="EnsemblMetazoa" id="PPA44235.1"/>
    </source>
</evidence>
<accession>A0A8R1Z0Q1</accession>
<organism evidence="1 2">
    <name type="scientific">Pristionchus pacificus</name>
    <name type="common">Parasitic nematode worm</name>
    <dbReference type="NCBI Taxonomy" id="54126"/>
    <lineage>
        <taxon>Eukaryota</taxon>
        <taxon>Metazoa</taxon>
        <taxon>Ecdysozoa</taxon>
        <taxon>Nematoda</taxon>
        <taxon>Chromadorea</taxon>
        <taxon>Rhabditida</taxon>
        <taxon>Rhabditina</taxon>
        <taxon>Diplogasteromorpha</taxon>
        <taxon>Diplogasteroidea</taxon>
        <taxon>Neodiplogasteridae</taxon>
        <taxon>Pristionchus</taxon>
    </lineage>
</organism>
<reference evidence="1" key="2">
    <citation type="submission" date="2022-06" db="UniProtKB">
        <authorList>
            <consortium name="EnsemblMetazoa"/>
        </authorList>
    </citation>
    <scope>IDENTIFICATION</scope>
    <source>
        <strain evidence="1">PS312</strain>
    </source>
</reference>
<accession>A0A2A6CX92</accession>
<protein>
    <submittedName>
        <fullName evidence="1">Uncharacterized protein</fullName>
    </submittedName>
</protein>
<gene>
    <name evidence="1" type="primary">WBGene00282604</name>
</gene>
<dbReference type="EnsemblMetazoa" id="PPA44235.1">
    <property type="protein sequence ID" value="PPA44235.1"/>
    <property type="gene ID" value="WBGene00282604"/>
</dbReference>
<sequence>MQTWFRMMVSSKYVHIKNLCQVPLAHLDEGLGAARTLVNEHLVQSLGHAPLHQLQQREKERD</sequence>
<keyword evidence="2" id="KW-1185">Reference proteome</keyword>